<evidence type="ECO:0000259" key="10">
    <source>
        <dbReference type="Pfam" id="PF25917"/>
    </source>
</evidence>
<dbReference type="Pfam" id="PF25876">
    <property type="entry name" value="HH_MFP_RND"/>
    <property type="match status" value="1"/>
</dbReference>
<dbReference type="SUPFAM" id="SSF111369">
    <property type="entry name" value="HlyD-like secretion proteins"/>
    <property type="match status" value="1"/>
</dbReference>
<keyword evidence="6" id="KW-0472">Membrane</keyword>
<dbReference type="InterPro" id="IPR006143">
    <property type="entry name" value="RND_pump_MFP"/>
</dbReference>
<evidence type="ECO:0000256" key="5">
    <source>
        <dbReference type="ARBA" id="ARBA00022519"/>
    </source>
</evidence>
<evidence type="ECO:0000256" key="6">
    <source>
        <dbReference type="ARBA" id="ARBA00023136"/>
    </source>
</evidence>
<dbReference type="InterPro" id="IPR058626">
    <property type="entry name" value="MdtA-like_b-barrel"/>
</dbReference>
<dbReference type="InterPro" id="IPR058625">
    <property type="entry name" value="MdtA-like_BSH"/>
</dbReference>
<dbReference type="AlphaFoldDB" id="A0A1V2H8P7"/>
<proteinExistence type="inferred from homology"/>
<feature type="signal peptide" evidence="8">
    <location>
        <begin position="1"/>
        <end position="31"/>
    </location>
</feature>
<evidence type="ECO:0000259" key="9">
    <source>
        <dbReference type="Pfam" id="PF25876"/>
    </source>
</evidence>
<dbReference type="GO" id="GO:1990281">
    <property type="term" value="C:efflux pump complex"/>
    <property type="evidence" value="ECO:0007669"/>
    <property type="project" value="TreeGrafter"/>
</dbReference>
<dbReference type="Gene3D" id="2.40.30.170">
    <property type="match status" value="1"/>
</dbReference>
<dbReference type="Gene3D" id="2.40.420.20">
    <property type="match status" value="1"/>
</dbReference>
<dbReference type="Pfam" id="PF25917">
    <property type="entry name" value="BSH_RND"/>
    <property type="match status" value="1"/>
</dbReference>
<dbReference type="Pfam" id="PF25944">
    <property type="entry name" value="Beta-barrel_RND"/>
    <property type="match status" value="1"/>
</dbReference>
<evidence type="ECO:0000313" key="14">
    <source>
        <dbReference type="Proteomes" id="UP000188879"/>
    </source>
</evidence>
<evidence type="ECO:0000256" key="1">
    <source>
        <dbReference type="ARBA" id="ARBA00004236"/>
    </source>
</evidence>
<dbReference type="Pfam" id="PF25967">
    <property type="entry name" value="RND-MFP_C"/>
    <property type="match status" value="1"/>
</dbReference>
<dbReference type="RefSeq" id="WP_076955440.1">
    <property type="nucleotide sequence ID" value="NZ_MLCO01000005.1"/>
</dbReference>
<gene>
    <name evidence="13" type="ORF">BKE38_00625</name>
</gene>
<keyword evidence="14" id="KW-1185">Reference proteome</keyword>
<keyword evidence="3" id="KW-0813">Transport</keyword>
<reference evidence="13 14" key="1">
    <citation type="submission" date="2016-10" db="EMBL/GenBank/DDBJ databases">
        <title>Draft Genome sequence of Roseomonas sp. strain M3.</title>
        <authorList>
            <person name="Subhash Y."/>
            <person name="Lee S."/>
        </authorList>
    </citation>
    <scope>NUCLEOTIDE SEQUENCE [LARGE SCALE GENOMIC DNA]</scope>
    <source>
        <strain evidence="13 14">M3</strain>
    </source>
</reference>
<feature type="compositionally biased region" description="Low complexity" evidence="7">
    <location>
        <begin position="37"/>
        <end position="46"/>
    </location>
</feature>
<dbReference type="NCBIfam" id="TIGR01730">
    <property type="entry name" value="RND_mfp"/>
    <property type="match status" value="1"/>
</dbReference>
<keyword evidence="5" id="KW-0997">Cell inner membrane</keyword>
<dbReference type="PANTHER" id="PTHR30469">
    <property type="entry name" value="MULTIDRUG RESISTANCE PROTEIN MDTA"/>
    <property type="match status" value="1"/>
</dbReference>
<dbReference type="InterPro" id="IPR058627">
    <property type="entry name" value="MdtA-like_C"/>
</dbReference>
<feature type="domain" description="Multidrug resistance protein MdtA-like alpha-helical hairpin" evidence="9">
    <location>
        <begin position="123"/>
        <end position="191"/>
    </location>
</feature>
<sequence length="394" mass="41602">MMPSRSLFPLLAGAVSAGLVAMLAGSATLQAQTPTSQAPASQTPGPGATPAPAPTLPVVVSRAERGPVPLEITTNGNVVAEATVSVRSRVDGQIEKQHVEEGQRVERGQLLFTLDSRMTQALLAQQEAQLARDRAQSVRARSDANRYASLRGEGFTAAQRYEQAQADAAAAEATVRAGEALISQTRLTLDFASIRAEIAGRLGALPLTEGNLVRAGENTPLATITQTDPIQVQFSVPERWLPEVQASLRGGRPVVTAHPPGDRHPPVQGSVVFLDSQVDTTSGTVQIKARFANPDNALWPGQYVNVVLVPRVEPDALSVPVQAVQTGSGNSRYVYVVDGESRARRRAVTLQRVVGGRAVLKAEIAAGDKVVIEGAQLLSDGARVVERPAARPQS</sequence>
<accession>A0A1V2H8P7</accession>
<dbReference type="PANTHER" id="PTHR30469:SF36">
    <property type="entry name" value="BLL3903 PROTEIN"/>
    <property type="match status" value="1"/>
</dbReference>
<keyword evidence="8" id="KW-0732">Signal</keyword>
<organism evidence="13 14">
    <name type="scientific">Teichococcus deserti</name>
    <dbReference type="NCBI Taxonomy" id="1817963"/>
    <lineage>
        <taxon>Bacteria</taxon>
        <taxon>Pseudomonadati</taxon>
        <taxon>Pseudomonadota</taxon>
        <taxon>Alphaproteobacteria</taxon>
        <taxon>Acetobacterales</taxon>
        <taxon>Roseomonadaceae</taxon>
        <taxon>Roseomonas</taxon>
    </lineage>
</organism>
<feature type="domain" description="Multidrug resistance protein MdtA-like barrel-sandwich hybrid" evidence="10">
    <location>
        <begin position="83"/>
        <end position="225"/>
    </location>
</feature>
<comment type="caution">
    <text evidence="13">The sequence shown here is derived from an EMBL/GenBank/DDBJ whole genome shotgun (WGS) entry which is preliminary data.</text>
</comment>
<comment type="similarity">
    <text evidence="2">Belongs to the membrane fusion protein (MFP) (TC 8.A.1) family.</text>
</comment>
<feature type="region of interest" description="Disordered" evidence="7">
    <location>
        <begin position="32"/>
        <end position="55"/>
    </location>
</feature>
<feature type="domain" description="Multidrug resistance protein MdtA-like C-terminal permuted SH3" evidence="12">
    <location>
        <begin position="315"/>
        <end position="376"/>
    </location>
</feature>
<comment type="subcellular location">
    <subcellularLocation>
        <location evidence="1">Cell membrane</location>
    </subcellularLocation>
</comment>
<dbReference type="Gene3D" id="1.10.287.470">
    <property type="entry name" value="Helix hairpin bin"/>
    <property type="match status" value="1"/>
</dbReference>
<feature type="domain" description="Multidrug resistance protein MdtA-like beta-barrel" evidence="11">
    <location>
        <begin position="229"/>
        <end position="307"/>
    </location>
</feature>
<evidence type="ECO:0000259" key="11">
    <source>
        <dbReference type="Pfam" id="PF25944"/>
    </source>
</evidence>
<evidence type="ECO:0000256" key="3">
    <source>
        <dbReference type="ARBA" id="ARBA00022448"/>
    </source>
</evidence>
<keyword evidence="4" id="KW-1003">Cell membrane</keyword>
<dbReference type="EMBL" id="MLCO01000005">
    <property type="protein sequence ID" value="ONG59055.1"/>
    <property type="molecule type" value="Genomic_DNA"/>
</dbReference>
<feature type="chain" id="PRO_5010744979" evidence="8">
    <location>
        <begin position="32"/>
        <end position="394"/>
    </location>
</feature>
<name>A0A1V2H8P7_9PROT</name>
<evidence type="ECO:0000256" key="8">
    <source>
        <dbReference type="SAM" id="SignalP"/>
    </source>
</evidence>
<evidence type="ECO:0000256" key="4">
    <source>
        <dbReference type="ARBA" id="ARBA00022475"/>
    </source>
</evidence>
<dbReference type="Gene3D" id="2.40.50.100">
    <property type="match status" value="1"/>
</dbReference>
<evidence type="ECO:0000256" key="2">
    <source>
        <dbReference type="ARBA" id="ARBA00009477"/>
    </source>
</evidence>
<evidence type="ECO:0000256" key="7">
    <source>
        <dbReference type="SAM" id="MobiDB-lite"/>
    </source>
</evidence>
<dbReference type="GO" id="GO:0015562">
    <property type="term" value="F:efflux transmembrane transporter activity"/>
    <property type="evidence" value="ECO:0007669"/>
    <property type="project" value="TreeGrafter"/>
</dbReference>
<dbReference type="InterPro" id="IPR058624">
    <property type="entry name" value="MdtA-like_HH"/>
</dbReference>
<protein>
    <submittedName>
        <fullName evidence="13">Efflux transporter periplasmic adaptor subunit</fullName>
    </submittedName>
</protein>
<dbReference type="Proteomes" id="UP000188879">
    <property type="component" value="Unassembled WGS sequence"/>
</dbReference>
<evidence type="ECO:0000259" key="12">
    <source>
        <dbReference type="Pfam" id="PF25967"/>
    </source>
</evidence>
<evidence type="ECO:0000313" key="13">
    <source>
        <dbReference type="EMBL" id="ONG59055.1"/>
    </source>
</evidence>